<dbReference type="Proteomes" id="UP000234474">
    <property type="component" value="Unassembled WGS sequence"/>
</dbReference>
<sequence>MSLAGNPYPPWLRLSSLCFRLLDGPNGANPGTLAELISDPELSFPGQFH</sequence>
<gene>
    <name evidence="1" type="ORF">P174DRAFT_446585</name>
</gene>
<keyword evidence="2" id="KW-1185">Reference proteome</keyword>
<proteinExistence type="predicted"/>
<organism evidence="1 2">
    <name type="scientific">Aspergillus novofumigatus (strain IBT 16806)</name>
    <dbReference type="NCBI Taxonomy" id="1392255"/>
    <lineage>
        <taxon>Eukaryota</taxon>
        <taxon>Fungi</taxon>
        <taxon>Dikarya</taxon>
        <taxon>Ascomycota</taxon>
        <taxon>Pezizomycotina</taxon>
        <taxon>Eurotiomycetes</taxon>
        <taxon>Eurotiomycetidae</taxon>
        <taxon>Eurotiales</taxon>
        <taxon>Aspergillaceae</taxon>
        <taxon>Aspergillus</taxon>
        <taxon>Aspergillus subgen. Fumigati</taxon>
    </lineage>
</organism>
<comment type="caution">
    <text evidence="1">The sequence shown here is derived from an EMBL/GenBank/DDBJ whole genome shotgun (WGS) entry which is preliminary data.</text>
</comment>
<dbReference type="AlphaFoldDB" id="A0A2I1BS35"/>
<protein>
    <submittedName>
        <fullName evidence="1">Uncharacterized protein</fullName>
    </submittedName>
</protein>
<accession>A0A2I1BS35</accession>
<dbReference type="RefSeq" id="XP_024676794.1">
    <property type="nucleotide sequence ID" value="XM_024828604.1"/>
</dbReference>
<evidence type="ECO:0000313" key="2">
    <source>
        <dbReference type="Proteomes" id="UP000234474"/>
    </source>
</evidence>
<dbReference type="VEuPathDB" id="FungiDB:P174DRAFT_446585"/>
<evidence type="ECO:0000313" key="1">
    <source>
        <dbReference type="EMBL" id="PKX88199.1"/>
    </source>
</evidence>
<dbReference type="GeneID" id="36535930"/>
<reference evidence="2" key="1">
    <citation type="journal article" date="2018" name="Proc. Natl. Acad. Sci. U.S.A.">
        <title>Linking secondary metabolites to gene clusters through genome sequencing of six diverse Aspergillus species.</title>
        <authorList>
            <person name="Kaerboelling I."/>
            <person name="Vesth T.C."/>
            <person name="Frisvad J.C."/>
            <person name="Nybo J.L."/>
            <person name="Theobald S."/>
            <person name="Kuo A."/>
            <person name="Bowyer P."/>
            <person name="Matsuda Y."/>
            <person name="Mondo S."/>
            <person name="Lyhne E.K."/>
            <person name="Kogle M.E."/>
            <person name="Clum A."/>
            <person name="Lipzen A."/>
            <person name="Salamov A."/>
            <person name="Ngan C.Y."/>
            <person name="Daum C."/>
            <person name="Chiniquy J."/>
            <person name="Barry K."/>
            <person name="LaButti K."/>
            <person name="Haridas S."/>
            <person name="Simmons B.A."/>
            <person name="Magnuson J.K."/>
            <person name="Mortensen U.H."/>
            <person name="Larsen T.O."/>
            <person name="Grigoriev I.V."/>
            <person name="Baker S.E."/>
            <person name="Andersen M.R."/>
        </authorList>
    </citation>
    <scope>NUCLEOTIDE SEQUENCE [LARGE SCALE GENOMIC DNA]</scope>
    <source>
        <strain evidence="2">IBT 16806</strain>
    </source>
</reference>
<name>A0A2I1BS35_ASPN1</name>
<dbReference type="EMBL" id="MSZS01000042">
    <property type="protein sequence ID" value="PKX88199.1"/>
    <property type="molecule type" value="Genomic_DNA"/>
</dbReference>